<evidence type="ECO:0000313" key="2">
    <source>
        <dbReference type="EMBL" id="MCF2301449.1"/>
    </source>
</evidence>
<sequence length="159" mass="18268">MSDLHIVDNYEKTGESINTLIDFWTEKLKNAQEGHYKETESLNKTHSRIGVGLIFLTTIITAFIFYEPIEYKNEIKLALGMSSAIAVTLSGIVSFGRFSERANEHRITASRYGKLRRQLEYLKATNPELNQQNDSKQKLKLLRIEWEYIASTAPLTPKK</sequence>
<name>A0AAW4ZWN0_PHOPO</name>
<keyword evidence="1" id="KW-0812">Transmembrane</keyword>
<keyword evidence="1" id="KW-1133">Transmembrane helix</keyword>
<evidence type="ECO:0000313" key="3">
    <source>
        <dbReference type="Proteomes" id="UP000813876"/>
    </source>
</evidence>
<organism evidence="2 3">
    <name type="scientific">Photobacterium phosphoreum</name>
    <dbReference type="NCBI Taxonomy" id="659"/>
    <lineage>
        <taxon>Bacteria</taxon>
        <taxon>Pseudomonadati</taxon>
        <taxon>Pseudomonadota</taxon>
        <taxon>Gammaproteobacteria</taxon>
        <taxon>Vibrionales</taxon>
        <taxon>Vibrionaceae</taxon>
        <taxon>Photobacterium</taxon>
    </lineage>
</organism>
<accession>A0AAW4ZWN0</accession>
<keyword evidence="1" id="KW-0472">Membrane</keyword>
<evidence type="ECO:0000256" key="1">
    <source>
        <dbReference type="SAM" id="Phobius"/>
    </source>
</evidence>
<dbReference type="EMBL" id="WMCP01000005">
    <property type="protein sequence ID" value="MCF2301449.1"/>
    <property type="molecule type" value="Genomic_DNA"/>
</dbReference>
<proteinExistence type="predicted"/>
<feature type="transmembrane region" description="Helical" evidence="1">
    <location>
        <begin position="49"/>
        <end position="66"/>
    </location>
</feature>
<dbReference type="NCBIfam" id="NF033632">
    <property type="entry name" value="SLATT_4"/>
    <property type="match status" value="1"/>
</dbReference>
<protein>
    <submittedName>
        <fullName evidence="2">SLATT domain-containing protein</fullName>
    </submittedName>
</protein>
<comment type="caution">
    <text evidence="2">The sequence shown here is derived from an EMBL/GenBank/DDBJ whole genome shotgun (WGS) entry which is preliminary data.</text>
</comment>
<dbReference type="Proteomes" id="UP000813876">
    <property type="component" value="Unassembled WGS sequence"/>
</dbReference>
<reference evidence="2" key="1">
    <citation type="submission" date="2019-11" db="EMBL/GenBank/DDBJ databases">
        <title>Comparative genomics of photobacteria reveal adaptation to distinct habitats.</title>
        <authorList>
            <person name="Fuertes-Perez S."/>
            <person name="Hilgarth M."/>
            <person name="Vogel R.F."/>
        </authorList>
    </citation>
    <scope>NUCLEOTIDE SEQUENCE</scope>
    <source>
        <strain evidence="2">TMW2.2145</strain>
    </source>
</reference>
<feature type="transmembrane region" description="Helical" evidence="1">
    <location>
        <begin position="78"/>
        <end position="96"/>
    </location>
</feature>
<gene>
    <name evidence="2" type="ORF">GLP33_06855</name>
</gene>
<dbReference type="AlphaFoldDB" id="A0AAW4ZWN0"/>